<evidence type="ECO:0008006" key="3">
    <source>
        <dbReference type="Google" id="ProtNLM"/>
    </source>
</evidence>
<dbReference type="EMBL" id="WHVB01000008">
    <property type="protein sequence ID" value="KAF8480523.1"/>
    <property type="molecule type" value="Genomic_DNA"/>
</dbReference>
<accession>A0A9P5T988</accession>
<dbReference type="SUPFAM" id="SSF52047">
    <property type="entry name" value="RNI-like"/>
    <property type="match status" value="1"/>
</dbReference>
<keyword evidence="2" id="KW-1185">Reference proteome</keyword>
<reference evidence="1" key="1">
    <citation type="submission" date="2019-10" db="EMBL/GenBank/DDBJ databases">
        <authorList>
            <consortium name="DOE Joint Genome Institute"/>
            <person name="Kuo A."/>
            <person name="Miyauchi S."/>
            <person name="Kiss E."/>
            <person name="Drula E."/>
            <person name="Kohler A."/>
            <person name="Sanchez-Garcia M."/>
            <person name="Andreopoulos B."/>
            <person name="Barry K.W."/>
            <person name="Bonito G."/>
            <person name="Buee M."/>
            <person name="Carver A."/>
            <person name="Chen C."/>
            <person name="Cichocki N."/>
            <person name="Clum A."/>
            <person name="Culley D."/>
            <person name="Crous P.W."/>
            <person name="Fauchery L."/>
            <person name="Girlanda M."/>
            <person name="Hayes R."/>
            <person name="Keri Z."/>
            <person name="LaButti K."/>
            <person name="Lipzen A."/>
            <person name="Lombard V."/>
            <person name="Magnuson J."/>
            <person name="Maillard F."/>
            <person name="Morin E."/>
            <person name="Murat C."/>
            <person name="Nolan M."/>
            <person name="Ohm R."/>
            <person name="Pangilinan J."/>
            <person name="Pereira M."/>
            <person name="Perotto S."/>
            <person name="Peter M."/>
            <person name="Riley R."/>
            <person name="Sitrit Y."/>
            <person name="Stielow B."/>
            <person name="Szollosi G."/>
            <person name="Zifcakova L."/>
            <person name="Stursova M."/>
            <person name="Spatafora J.W."/>
            <person name="Tedersoo L."/>
            <person name="Vaario L.-M."/>
            <person name="Yamada A."/>
            <person name="Yan M."/>
            <person name="Wang P."/>
            <person name="Xu J."/>
            <person name="Bruns T."/>
            <person name="Baldrian P."/>
            <person name="Vilgalys R."/>
            <person name="Henrissat B."/>
            <person name="Grigoriev I.V."/>
            <person name="Hibbett D."/>
            <person name="Nagy L.G."/>
            <person name="Martin F.M."/>
        </authorList>
    </citation>
    <scope>NUCLEOTIDE SEQUENCE</scope>
    <source>
        <strain evidence="1">Prilba</strain>
    </source>
</reference>
<evidence type="ECO:0000313" key="1">
    <source>
        <dbReference type="EMBL" id="KAF8480523.1"/>
    </source>
</evidence>
<proteinExistence type="predicted"/>
<gene>
    <name evidence="1" type="ORF">DFH94DRAFT_853761</name>
</gene>
<comment type="caution">
    <text evidence="1">The sequence shown here is derived from an EMBL/GenBank/DDBJ whole genome shotgun (WGS) entry which is preliminary data.</text>
</comment>
<evidence type="ECO:0000313" key="2">
    <source>
        <dbReference type="Proteomes" id="UP000759537"/>
    </source>
</evidence>
<sequence length="500" mass="56200">MSIDNLPDEVLLEIFDLYRQTFGDQLSFETERVWNNKKGWFKLAHVCHNWRSVVLASPARLRLRLYFASNTPTRAVALERLSHLPIIVDYSNVIWKASAPKRLISALRYPDRVCRIAIRGSQDACGRITEALDLPFPALESLELYDMASIKRVLLPTSLITSIQSLRHLRLDGMSLTSISPLLSVTRSLVDLALSIDKVFSAEGVSLLTHLQHMPHLRNLQVSSLYYRSYKIPPTTSILLPELTSFRFVGECPPAEWFVAGLDTPSLREFHISVMDFSLRLHIPYLTKFIHSVGVVFVAAQLTISGPCLRTDMFAKPHSIDDPPSKIFTFKTQFRADPGSGLSAMLVTLEDIFLSVPVYRIFRSSLDDLGPWRKVFEEFRNVKVLRLLHGVETQVAEMLRQPAVNAPPPQEANPDATTPSGTPIITNRSQFIFPALEEIVLYAGTPRGSTMGETERASMLESFGQFVTARDEVGLPVKVFWSTDGEVPGYSVVDPDYYST</sequence>
<dbReference type="OrthoDB" id="3365698at2759"/>
<name>A0A9P5T988_9AGAM</name>
<protein>
    <recommendedName>
        <fullName evidence="3">F-box domain-containing protein</fullName>
    </recommendedName>
</protein>
<dbReference type="Gene3D" id="3.80.10.10">
    <property type="entry name" value="Ribonuclease Inhibitor"/>
    <property type="match status" value="1"/>
</dbReference>
<dbReference type="AlphaFoldDB" id="A0A9P5T988"/>
<organism evidence="1 2">
    <name type="scientific">Russula ochroleuca</name>
    <dbReference type="NCBI Taxonomy" id="152965"/>
    <lineage>
        <taxon>Eukaryota</taxon>
        <taxon>Fungi</taxon>
        <taxon>Dikarya</taxon>
        <taxon>Basidiomycota</taxon>
        <taxon>Agaricomycotina</taxon>
        <taxon>Agaricomycetes</taxon>
        <taxon>Russulales</taxon>
        <taxon>Russulaceae</taxon>
        <taxon>Russula</taxon>
    </lineage>
</organism>
<dbReference type="Proteomes" id="UP000759537">
    <property type="component" value="Unassembled WGS sequence"/>
</dbReference>
<reference evidence="1" key="2">
    <citation type="journal article" date="2020" name="Nat. Commun.">
        <title>Large-scale genome sequencing of mycorrhizal fungi provides insights into the early evolution of symbiotic traits.</title>
        <authorList>
            <person name="Miyauchi S."/>
            <person name="Kiss E."/>
            <person name="Kuo A."/>
            <person name="Drula E."/>
            <person name="Kohler A."/>
            <person name="Sanchez-Garcia M."/>
            <person name="Morin E."/>
            <person name="Andreopoulos B."/>
            <person name="Barry K.W."/>
            <person name="Bonito G."/>
            <person name="Buee M."/>
            <person name="Carver A."/>
            <person name="Chen C."/>
            <person name="Cichocki N."/>
            <person name="Clum A."/>
            <person name="Culley D."/>
            <person name="Crous P.W."/>
            <person name="Fauchery L."/>
            <person name="Girlanda M."/>
            <person name="Hayes R.D."/>
            <person name="Keri Z."/>
            <person name="LaButti K."/>
            <person name="Lipzen A."/>
            <person name="Lombard V."/>
            <person name="Magnuson J."/>
            <person name="Maillard F."/>
            <person name="Murat C."/>
            <person name="Nolan M."/>
            <person name="Ohm R.A."/>
            <person name="Pangilinan J."/>
            <person name="Pereira M.F."/>
            <person name="Perotto S."/>
            <person name="Peter M."/>
            <person name="Pfister S."/>
            <person name="Riley R."/>
            <person name="Sitrit Y."/>
            <person name="Stielow J.B."/>
            <person name="Szollosi G."/>
            <person name="Zifcakova L."/>
            <person name="Stursova M."/>
            <person name="Spatafora J.W."/>
            <person name="Tedersoo L."/>
            <person name="Vaario L.M."/>
            <person name="Yamada A."/>
            <person name="Yan M."/>
            <person name="Wang P."/>
            <person name="Xu J."/>
            <person name="Bruns T."/>
            <person name="Baldrian P."/>
            <person name="Vilgalys R."/>
            <person name="Dunand C."/>
            <person name="Henrissat B."/>
            <person name="Grigoriev I.V."/>
            <person name="Hibbett D."/>
            <person name="Nagy L.G."/>
            <person name="Martin F.M."/>
        </authorList>
    </citation>
    <scope>NUCLEOTIDE SEQUENCE</scope>
    <source>
        <strain evidence="1">Prilba</strain>
    </source>
</reference>
<dbReference type="InterPro" id="IPR032675">
    <property type="entry name" value="LRR_dom_sf"/>
</dbReference>